<name>A0A1M7QT36_9BACT</name>
<feature type="transmembrane region" description="Helical" evidence="1">
    <location>
        <begin position="68"/>
        <end position="90"/>
    </location>
</feature>
<evidence type="ECO:0000313" key="2">
    <source>
        <dbReference type="EMBL" id="SHN34984.1"/>
    </source>
</evidence>
<dbReference type="RefSeq" id="WP_143156149.1">
    <property type="nucleotide sequence ID" value="NZ_FRCY01000024.1"/>
</dbReference>
<dbReference type="AlphaFoldDB" id="A0A1M7QT36"/>
<dbReference type="OrthoDB" id="839718at2"/>
<organism evidence="2 3">
    <name type="scientific">Cyclobacterium lianum</name>
    <dbReference type="NCBI Taxonomy" id="388280"/>
    <lineage>
        <taxon>Bacteria</taxon>
        <taxon>Pseudomonadati</taxon>
        <taxon>Bacteroidota</taxon>
        <taxon>Cytophagia</taxon>
        <taxon>Cytophagales</taxon>
        <taxon>Cyclobacteriaceae</taxon>
        <taxon>Cyclobacterium</taxon>
    </lineage>
</organism>
<dbReference type="Proteomes" id="UP000184513">
    <property type="component" value="Unassembled WGS sequence"/>
</dbReference>
<keyword evidence="3" id="KW-1185">Reference proteome</keyword>
<sequence>MVKEQVANKQFHFWTNWLLIVNSITVFIGMLIAFFGNSFLFEYHNKGTGNLFFGGRNIPLEILTFKNWLFGIIGATISGFHLLMVFIVHFAFRKKQIWARNAIALAMVTWFALDSGLSLYYGAYYNIYLINIPSFVIIVLPLIVTWKEFSGNGASA</sequence>
<gene>
    <name evidence="2" type="ORF">SAMN04488057_12426</name>
</gene>
<keyword evidence="1" id="KW-0472">Membrane</keyword>
<evidence type="ECO:0000313" key="3">
    <source>
        <dbReference type="Proteomes" id="UP000184513"/>
    </source>
</evidence>
<keyword evidence="1" id="KW-0812">Transmembrane</keyword>
<keyword evidence="1" id="KW-1133">Transmembrane helix</keyword>
<evidence type="ECO:0000256" key="1">
    <source>
        <dbReference type="SAM" id="Phobius"/>
    </source>
</evidence>
<reference evidence="2 3" key="1">
    <citation type="submission" date="2016-11" db="EMBL/GenBank/DDBJ databases">
        <authorList>
            <person name="Jaros S."/>
            <person name="Januszkiewicz K."/>
            <person name="Wedrychowicz H."/>
        </authorList>
    </citation>
    <scope>NUCLEOTIDE SEQUENCE [LARGE SCALE GENOMIC DNA]</scope>
    <source>
        <strain evidence="2 3">CGMCC 1.6102</strain>
    </source>
</reference>
<feature type="transmembrane region" description="Helical" evidence="1">
    <location>
        <begin position="12"/>
        <end position="35"/>
    </location>
</feature>
<dbReference type="EMBL" id="FRCY01000024">
    <property type="protein sequence ID" value="SHN34984.1"/>
    <property type="molecule type" value="Genomic_DNA"/>
</dbReference>
<feature type="transmembrane region" description="Helical" evidence="1">
    <location>
        <begin position="127"/>
        <end position="146"/>
    </location>
</feature>
<feature type="transmembrane region" description="Helical" evidence="1">
    <location>
        <begin position="102"/>
        <end position="121"/>
    </location>
</feature>
<protein>
    <submittedName>
        <fullName evidence="2">Uncharacterized protein</fullName>
    </submittedName>
</protein>
<proteinExistence type="predicted"/>
<accession>A0A1M7QT36</accession>